<keyword evidence="2" id="KW-0503">Monooxygenase</keyword>
<dbReference type="Gene3D" id="1.10.630.10">
    <property type="entry name" value="Cytochrome P450"/>
    <property type="match status" value="1"/>
</dbReference>
<dbReference type="PANTHER" id="PTHR46696">
    <property type="entry name" value="P450, PUTATIVE (EUROFUNG)-RELATED"/>
    <property type="match status" value="1"/>
</dbReference>
<dbReference type="Proteomes" id="UP001595867">
    <property type="component" value="Unassembled WGS sequence"/>
</dbReference>
<dbReference type="SUPFAM" id="SSF48264">
    <property type="entry name" value="Cytochrome P450"/>
    <property type="match status" value="1"/>
</dbReference>
<dbReference type="InterPro" id="IPR001128">
    <property type="entry name" value="Cyt_P450"/>
</dbReference>
<keyword evidence="4" id="KW-1185">Reference proteome</keyword>
<keyword evidence="2" id="KW-0349">Heme</keyword>
<proteinExistence type="inferred from homology"/>
<sequence length="364" mass="40270">MLSGKEVWIVTRQDQVRHVLTSPAMSSNVKLPGYPLQFPVPDEVLQHMELPVVAMDPPDHTVRRRALIPELTAKRMQALRPRIQEVVDEHISAMLAQGGPVDLVEALAIPVPSLIFCELMGVPIDETATFRAFAETTVKSDVTPEEVGAATQAMDEYLAVLVEQKEKDATDDLLGRIIARNATEGTLERKDIVALARMLLFGGFDTITNMITLGTAVLLQHPDQLADLRRDPSLLPKAIEELLRYLSIADSATARVATEDIEIDGVLIRAGEGIIALNGSANRDETVFEDPDTLDIRREIALHSAFGHGIHQCPGANLVRVELEIVFRTLFSRIPELRFAVPENELEFKSFTLIHGMKSLPVTW</sequence>
<keyword evidence="2" id="KW-0479">Metal-binding</keyword>
<evidence type="ECO:0000313" key="4">
    <source>
        <dbReference type="Proteomes" id="UP001595867"/>
    </source>
</evidence>
<dbReference type="RefSeq" id="WP_378070523.1">
    <property type="nucleotide sequence ID" value="NZ_JBHSBL010000021.1"/>
</dbReference>
<keyword evidence="2" id="KW-0408">Iron</keyword>
<dbReference type="GO" id="GO:0016491">
    <property type="term" value="F:oxidoreductase activity"/>
    <property type="evidence" value="ECO:0007669"/>
    <property type="project" value="UniProtKB-KW"/>
</dbReference>
<comment type="similarity">
    <text evidence="1 2">Belongs to the cytochrome P450 family.</text>
</comment>
<dbReference type="InterPro" id="IPR036396">
    <property type="entry name" value="Cyt_P450_sf"/>
</dbReference>
<evidence type="ECO:0000256" key="2">
    <source>
        <dbReference type="RuleBase" id="RU000461"/>
    </source>
</evidence>
<dbReference type="PRINTS" id="PR00359">
    <property type="entry name" value="BP450"/>
</dbReference>
<evidence type="ECO:0000313" key="3">
    <source>
        <dbReference type="EMBL" id="MFC4069626.1"/>
    </source>
</evidence>
<keyword evidence="2 3" id="KW-0560">Oxidoreductase</keyword>
<accession>A0ABV8J261</accession>
<dbReference type="PANTHER" id="PTHR46696:SF1">
    <property type="entry name" value="CYTOCHROME P450 YJIB-RELATED"/>
    <property type="match status" value="1"/>
</dbReference>
<gene>
    <name evidence="3" type="ORF">ACFO0C_32285</name>
</gene>
<dbReference type="PROSITE" id="PS00086">
    <property type="entry name" value="CYTOCHROME_P450"/>
    <property type="match status" value="1"/>
</dbReference>
<dbReference type="Pfam" id="PF00067">
    <property type="entry name" value="p450"/>
    <property type="match status" value="1"/>
</dbReference>
<evidence type="ECO:0000256" key="1">
    <source>
        <dbReference type="ARBA" id="ARBA00010617"/>
    </source>
</evidence>
<comment type="caution">
    <text evidence="3">The sequence shown here is derived from an EMBL/GenBank/DDBJ whole genome shotgun (WGS) entry which is preliminary data.</text>
</comment>
<dbReference type="InterPro" id="IPR017972">
    <property type="entry name" value="Cyt_P450_CS"/>
</dbReference>
<dbReference type="CDD" id="cd11030">
    <property type="entry name" value="CYP105-like"/>
    <property type="match status" value="1"/>
</dbReference>
<organism evidence="3 4">
    <name type="scientific">Actinoplanes subglobosus</name>
    <dbReference type="NCBI Taxonomy" id="1547892"/>
    <lineage>
        <taxon>Bacteria</taxon>
        <taxon>Bacillati</taxon>
        <taxon>Actinomycetota</taxon>
        <taxon>Actinomycetes</taxon>
        <taxon>Micromonosporales</taxon>
        <taxon>Micromonosporaceae</taxon>
        <taxon>Actinoplanes</taxon>
    </lineage>
</organism>
<dbReference type="InterPro" id="IPR002397">
    <property type="entry name" value="Cyt_P450_B"/>
</dbReference>
<name>A0ABV8J261_9ACTN</name>
<reference evidence="4" key="1">
    <citation type="journal article" date="2019" name="Int. J. Syst. Evol. Microbiol.">
        <title>The Global Catalogue of Microorganisms (GCM) 10K type strain sequencing project: providing services to taxonomists for standard genome sequencing and annotation.</title>
        <authorList>
            <consortium name="The Broad Institute Genomics Platform"/>
            <consortium name="The Broad Institute Genome Sequencing Center for Infectious Disease"/>
            <person name="Wu L."/>
            <person name="Ma J."/>
        </authorList>
    </citation>
    <scope>NUCLEOTIDE SEQUENCE [LARGE SCALE GENOMIC DNA]</scope>
    <source>
        <strain evidence="4">TBRC 5832</strain>
    </source>
</reference>
<dbReference type="EMBL" id="JBHSBL010000021">
    <property type="protein sequence ID" value="MFC4069626.1"/>
    <property type="molecule type" value="Genomic_DNA"/>
</dbReference>
<dbReference type="EC" id="1.14.-.-" evidence="3"/>
<protein>
    <submittedName>
        <fullName evidence="3">Cytochrome P450</fullName>
        <ecNumber evidence="3">1.14.-.-</ecNumber>
    </submittedName>
</protein>